<dbReference type="Proteomes" id="UP001233999">
    <property type="component" value="Unassembled WGS sequence"/>
</dbReference>
<protein>
    <submittedName>
        <fullName evidence="1">Uncharacterized protein</fullName>
    </submittedName>
</protein>
<proteinExistence type="predicted"/>
<name>A0AAD7Z644_DIPPU</name>
<dbReference type="EMBL" id="JASPKZ010010452">
    <property type="protein sequence ID" value="KAJ9574337.1"/>
    <property type="molecule type" value="Genomic_DNA"/>
</dbReference>
<gene>
    <name evidence="1" type="ORF">L9F63_026019</name>
</gene>
<feature type="non-terminal residue" evidence="1">
    <location>
        <position position="1"/>
    </location>
</feature>
<reference evidence="1" key="1">
    <citation type="journal article" date="2023" name="IScience">
        <title>Live-bearing cockroach genome reveals convergent evolutionary mechanisms linked to viviparity in insects and beyond.</title>
        <authorList>
            <person name="Fouks B."/>
            <person name="Harrison M.C."/>
            <person name="Mikhailova A.A."/>
            <person name="Marchal E."/>
            <person name="English S."/>
            <person name="Carruthers M."/>
            <person name="Jennings E.C."/>
            <person name="Chiamaka E.L."/>
            <person name="Frigard R.A."/>
            <person name="Pippel M."/>
            <person name="Attardo G.M."/>
            <person name="Benoit J.B."/>
            <person name="Bornberg-Bauer E."/>
            <person name="Tobe S.S."/>
        </authorList>
    </citation>
    <scope>NUCLEOTIDE SEQUENCE</scope>
    <source>
        <strain evidence="1">Stay&amp;Tobe</strain>
    </source>
</reference>
<sequence length="210" mass="23758">ELNLKVKDGSMNFDIPDEHDLISKFIESTPDGNDISKFVKSTPDGNVIEGDSNEYPDIFQIYNVDITVSNQIYNIKAFMSEQIHMSLQVGGMALVRCSHDDILRSSCSQEVSESHARKEEKKKIEFGIYRKETHIDNYIKATGFNHFSHKQALRCEMISAAHLHSYSAWCGQQVADSPQAQQAMAGAEHRQDLNHTSLSVHSFYNLSVDF</sequence>
<evidence type="ECO:0000313" key="2">
    <source>
        <dbReference type="Proteomes" id="UP001233999"/>
    </source>
</evidence>
<organism evidence="1 2">
    <name type="scientific">Diploptera punctata</name>
    <name type="common">Pacific beetle cockroach</name>
    <dbReference type="NCBI Taxonomy" id="6984"/>
    <lineage>
        <taxon>Eukaryota</taxon>
        <taxon>Metazoa</taxon>
        <taxon>Ecdysozoa</taxon>
        <taxon>Arthropoda</taxon>
        <taxon>Hexapoda</taxon>
        <taxon>Insecta</taxon>
        <taxon>Pterygota</taxon>
        <taxon>Neoptera</taxon>
        <taxon>Polyneoptera</taxon>
        <taxon>Dictyoptera</taxon>
        <taxon>Blattodea</taxon>
        <taxon>Blaberoidea</taxon>
        <taxon>Blaberidae</taxon>
        <taxon>Diplopterinae</taxon>
        <taxon>Diploptera</taxon>
    </lineage>
</organism>
<reference evidence="1" key="2">
    <citation type="submission" date="2023-05" db="EMBL/GenBank/DDBJ databases">
        <authorList>
            <person name="Fouks B."/>
        </authorList>
    </citation>
    <scope>NUCLEOTIDE SEQUENCE</scope>
    <source>
        <strain evidence="1">Stay&amp;Tobe</strain>
        <tissue evidence="1">Testes</tissue>
    </source>
</reference>
<keyword evidence="2" id="KW-1185">Reference proteome</keyword>
<feature type="non-terminal residue" evidence="1">
    <location>
        <position position="210"/>
    </location>
</feature>
<evidence type="ECO:0000313" key="1">
    <source>
        <dbReference type="EMBL" id="KAJ9574337.1"/>
    </source>
</evidence>
<dbReference type="AlphaFoldDB" id="A0AAD7Z644"/>
<accession>A0AAD7Z644</accession>
<comment type="caution">
    <text evidence="1">The sequence shown here is derived from an EMBL/GenBank/DDBJ whole genome shotgun (WGS) entry which is preliminary data.</text>
</comment>